<evidence type="ECO:0008006" key="5">
    <source>
        <dbReference type="Google" id="ProtNLM"/>
    </source>
</evidence>
<keyword evidence="4" id="KW-1185">Reference proteome</keyword>
<keyword evidence="2" id="KW-0472">Membrane</keyword>
<evidence type="ECO:0000256" key="2">
    <source>
        <dbReference type="SAM" id="Phobius"/>
    </source>
</evidence>
<proteinExistence type="predicted"/>
<organism evidence="3 4">
    <name type="scientific">Prosthecobacter fluviatilis</name>
    <dbReference type="NCBI Taxonomy" id="445931"/>
    <lineage>
        <taxon>Bacteria</taxon>
        <taxon>Pseudomonadati</taxon>
        <taxon>Verrucomicrobiota</taxon>
        <taxon>Verrucomicrobiia</taxon>
        <taxon>Verrucomicrobiales</taxon>
        <taxon>Verrucomicrobiaceae</taxon>
        <taxon>Prosthecobacter</taxon>
    </lineage>
</organism>
<sequence>MPELKFTSTEPLWIAAWAVYLLVYCATLAYLLNRRRFGTPERILWFVVVTFAPVIGILLFMLISEDDKIPAAVAAKSRAPLSDTAGTPWQRNPGHTKDASS</sequence>
<protein>
    <recommendedName>
        <fullName evidence="5">Cardiolipin synthase N-terminal domain-containing protein</fullName>
    </recommendedName>
</protein>
<feature type="transmembrane region" description="Helical" evidence="2">
    <location>
        <begin position="43"/>
        <end position="63"/>
    </location>
</feature>
<reference evidence="4" key="1">
    <citation type="journal article" date="2019" name="Int. J. Syst. Evol. Microbiol.">
        <title>The Global Catalogue of Microorganisms (GCM) 10K type strain sequencing project: providing services to taxonomists for standard genome sequencing and annotation.</title>
        <authorList>
            <consortium name="The Broad Institute Genomics Platform"/>
            <consortium name="The Broad Institute Genome Sequencing Center for Infectious Disease"/>
            <person name="Wu L."/>
            <person name="Ma J."/>
        </authorList>
    </citation>
    <scope>NUCLEOTIDE SEQUENCE [LARGE SCALE GENOMIC DNA]</scope>
    <source>
        <strain evidence="4">CGMCC 4.1469</strain>
    </source>
</reference>
<gene>
    <name evidence="3" type="ORF">ACFQDI_10425</name>
</gene>
<accession>A0ABW0KRN9</accession>
<comment type="caution">
    <text evidence="3">The sequence shown here is derived from an EMBL/GenBank/DDBJ whole genome shotgun (WGS) entry which is preliminary data.</text>
</comment>
<keyword evidence="2" id="KW-1133">Transmembrane helix</keyword>
<evidence type="ECO:0000313" key="3">
    <source>
        <dbReference type="EMBL" id="MFC5455272.1"/>
    </source>
</evidence>
<evidence type="ECO:0000313" key="4">
    <source>
        <dbReference type="Proteomes" id="UP001596052"/>
    </source>
</evidence>
<dbReference type="Proteomes" id="UP001596052">
    <property type="component" value="Unassembled WGS sequence"/>
</dbReference>
<evidence type="ECO:0000256" key="1">
    <source>
        <dbReference type="SAM" id="MobiDB-lite"/>
    </source>
</evidence>
<feature type="region of interest" description="Disordered" evidence="1">
    <location>
        <begin position="77"/>
        <end position="101"/>
    </location>
</feature>
<keyword evidence="2" id="KW-0812">Transmembrane</keyword>
<dbReference type="EMBL" id="JBHSMQ010000003">
    <property type="protein sequence ID" value="MFC5455272.1"/>
    <property type="molecule type" value="Genomic_DNA"/>
</dbReference>
<name>A0ABW0KRN9_9BACT</name>
<dbReference type="RefSeq" id="WP_377166187.1">
    <property type="nucleotide sequence ID" value="NZ_JBHSMQ010000003.1"/>
</dbReference>
<feature type="transmembrane region" description="Helical" evidence="2">
    <location>
        <begin position="12"/>
        <end position="31"/>
    </location>
</feature>